<dbReference type="SMART" id="SM00192">
    <property type="entry name" value="LDLa"/>
    <property type="match status" value="1"/>
</dbReference>
<keyword evidence="3" id="KW-0812">Transmembrane</keyword>
<sequence>MCCMTNKGNNERTPLKTTVPAKAEDKANKPNAFVSLFAVIQITVCSSDVTGTIQHRLKRNTTDNNQVILRIAQPPHRQIKCIYPEVPCSDSRRCYHSIYERCNGEEDCYDGSDEFGCRTPENEIDEQKERPPRRKDNFPELFRKLVIGVMVILVLLGVLACVCHFQKYTMRAVSWDSDSLDSVSSFSAQPEPQDTTGGNAICLTDFSFQKPAEELSTMTTLDPFPPSEDTKKENQNLVCNEVEVNVKLTGQSEIYGERHKEKR</sequence>
<gene>
    <name evidence="4" type="ORF">OCTVUL_1B016206</name>
</gene>
<comment type="caution">
    <text evidence="2">Lacks conserved residue(s) required for the propagation of feature annotation.</text>
</comment>
<organism evidence="4 5">
    <name type="scientific">Octopus vulgaris</name>
    <name type="common">Common octopus</name>
    <dbReference type="NCBI Taxonomy" id="6645"/>
    <lineage>
        <taxon>Eukaryota</taxon>
        <taxon>Metazoa</taxon>
        <taxon>Spiralia</taxon>
        <taxon>Lophotrochozoa</taxon>
        <taxon>Mollusca</taxon>
        <taxon>Cephalopoda</taxon>
        <taxon>Coleoidea</taxon>
        <taxon>Octopodiformes</taxon>
        <taxon>Octopoda</taxon>
        <taxon>Incirrata</taxon>
        <taxon>Octopodidae</taxon>
        <taxon>Octopus</taxon>
    </lineage>
</organism>
<evidence type="ECO:0000313" key="4">
    <source>
        <dbReference type="EMBL" id="CAI9715424.1"/>
    </source>
</evidence>
<reference evidence="4" key="1">
    <citation type="submission" date="2023-08" db="EMBL/GenBank/DDBJ databases">
        <authorList>
            <person name="Alioto T."/>
            <person name="Alioto T."/>
            <person name="Gomez Garrido J."/>
        </authorList>
    </citation>
    <scope>NUCLEOTIDE SEQUENCE</scope>
</reference>
<evidence type="ECO:0000313" key="5">
    <source>
        <dbReference type="Proteomes" id="UP001162480"/>
    </source>
</evidence>
<dbReference type="SUPFAM" id="SSF57424">
    <property type="entry name" value="LDL receptor-like module"/>
    <property type="match status" value="1"/>
</dbReference>
<dbReference type="PROSITE" id="PS50068">
    <property type="entry name" value="LDLRA_2"/>
    <property type="match status" value="1"/>
</dbReference>
<keyword evidence="3" id="KW-0472">Membrane</keyword>
<name>A0AA36AH34_OCTVU</name>
<dbReference type="InterPro" id="IPR036055">
    <property type="entry name" value="LDL_receptor-like_sf"/>
</dbReference>
<protein>
    <submittedName>
        <fullName evidence="4">XP_014777560.1PREDICTED: uncharacterized protein LOC106874363</fullName>
    </submittedName>
</protein>
<dbReference type="AlphaFoldDB" id="A0AA36AH34"/>
<dbReference type="InterPro" id="IPR002172">
    <property type="entry name" value="LDrepeatLR_classA_rpt"/>
</dbReference>
<evidence type="ECO:0000256" key="3">
    <source>
        <dbReference type="SAM" id="Phobius"/>
    </source>
</evidence>
<feature type="transmembrane region" description="Helical" evidence="3">
    <location>
        <begin position="145"/>
        <end position="165"/>
    </location>
</feature>
<dbReference type="CDD" id="cd00112">
    <property type="entry name" value="LDLa"/>
    <property type="match status" value="1"/>
</dbReference>
<dbReference type="Gene3D" id="4.10.400.10">
    <property type="entry name" value="Low-density Lipoprotein Receptor"/>
    <property type="match status" value="1"/>
</dbReference>
<keyword evidence="5" id="KW-1185">Reference proteome</keyword>
<feature type="disulfide bond" evidence="2">
    <location>
        <begin position="102"/>
        <end position="117"/>
    </location>
</feature>
<evidence type="ECO:0000256" key="1">
    <source>
        <dbReference type="ARBA" id="ARBA00023157"/>
    </source>
</evidence>
<evidence type="ECO:0000256" key="2">
    <source>
        <dbReference type="PROSITE-ProRule" id="PRU00124"/>
    </source>
</evidence>
<accession>A0AA36AH34</accession>
<dbReference type="EMBL" id="OX597814">
    <property type="protein sequence ID" value="CAI9715424.1"/>
    <property type="molecule type" value="Genomic_DNA"/>
</dbReference>
<dbReference type="Proteomes" id="UP001162480">
    <property type="component" value="Chromosome 1"/>
</dbReference>
<keyword evidence="1 2" id="KW-1015">Disulfide bond</keyword>
<proteinExistence type="predicted"/>
<keyword evidence="3" id="KW-1133">Transmembrane helix</keyword>